<accession>A0A016V6S7</accession>
<dbReference type="OrthoDB" id="9984314at2759"/>
<protein>
    <recommendedName>
        <fullName evidence="6">NR LBD domain-containing protein</fullName>
    </recommendedName>
</protein>
<reference evidence="5" key="1">
    <citation type="journal article" date="2015" name="Nat. Genet.">
        <title>The genome and transcriptome of the zoonotic hookworm Ancylostoma ceylanicum identify infection-specific gene families.</title>
        <authorList>
            <person name="Schwarz E.M."/>
            <person name="Hu Y."/>
            <person name="Antoshechkin I."/>
            <person name="Miller M.M."/>
            <person name="Sternberg P.W."/>
            <person name="Aroian R.V."/>
        </authorList>
    </citation>
    <scope>NUCLEOTIDE SEQUENCE</scope>
    <source>
        <strain evidence="5">HY135</strain>
    </source>
</reference>
<dbReference type="AlphaFoldDB" id="A0A016V6S7"/>
<evidence type="ECO:0000256" key="2">
    <source>
        <dbReference type="ARBA" id="ARBA00023163"/>
    </source>
</evidence>
<dbReference type="SUPFAM" id="SSF48508">
    <property type="entry name" value="Nuclear receptor ligand-binding domain"/>
    <property type="match status" value="1"/>
</dbReference>
<evidence type="ECO:0008006" key="6">
    <source>
        <dbReference type="Google" id="ProtNLM"/>
    </source>
</evidence>
<evidence type="ECO:0000256" key="1">
    <source>
        <dbReference type="ARBA" id="ARBA00023015"/>
    </source>
</evidence>
<dbReference type="Proteomes" id="UP000024635">
    <property type="component" value="Unassembled WGS sequence"/>
</dbReference>
<keyword evidence="2" id="KW-0804">Transcription</keyword>
<evidence type="ECO:0000313" key="4">
    <source>
        <dbReference type="EMBL" id="EYC22433.1"/>
    </source>
</evidence>
<organism evidence="4 5">
    <name type="scientific">Ancylostoma ceylanicum</name>
    <dbReference type="NCBI Taxonomy" id="53326"/>
    <lineage>
        <taxon>Eukaryota</taxon>
        <taxon>Metazoa</taxon>
        <taxon>Ecdysozoa</taxon>
        <taxon>Nematoda</taxon>
        <taxon>Chromadorea</taxon>
        <taxon>Rhabditida</taxon>
        <taxon>Rhabditina</taxon>
        <taxon>Rhabditomorpha</taxon>
        <taxon>Strongyloidea</taxon>
        <taxon>Ancylostomatidae</taxon>
        <taxon>Ancylostomatinae</taxon>
        <taxon>Ancylostoma</taxon>
    </lineage>
</organism>
<name>A0A016V6S7_9BILA</name>
<evidence type="ECO:0000256" key="3">
    <source>
        <dbReference type="ARBA" id="ARBA00023170"/>
    </source>
</evidence>
<dbReference type="InterPro" id="IPR035500">
    <property type="entry name" value="NHR-like_dom_sf"/>
</dbReference>
<sequence length="98" mass="11086">MNRNIIPRKIFRLSAVDGLSLEGQRILAAERDRFNSALFSYCMAVRGISGAPAQYAALISLIDTLHHQAKIQKDFHVLLQMNRPSNFLTVSLIEEIME</sequence>
<keyword evidence="1" id="KW-0805">Transcription regulation</keyword>
<gene>
    <name evidence="4" type="primary">Acey_s0017.g3347</name>
    <name evidence="4" type="ORF">Y032_0017g3347</name>
</gene>
<dbReference type="Gene3D" id="1.10.565.10">
    <property type="entry name" value="Retinoid X Receptor"/>
    <property type="match status" value="1"/>
</dbReference>
<dbReference type="STRING" id="53326.A0A016V6S7"/>
<comment type="caution">
    <text evidence="4">The sequence shown here is derived from an EMBL/GenBank/DDBJ whole genome shotgun (WGS) entry which is preliminary data.</text>
</comment>
<keyword evidence="5" id="KW-1185">Reference proteome</keyword>
<keyword evidence="3" id="KW-0675">Receptor</keyword>
<dbReference type="EMBL" id="JARK01001353">
    <property type="protein sequence ID" value="EYC22433.1"/>
    <property type="molecule type" value="Genomic_DNA"/>
</dbReference>
<evidence type="ECO:0000313" key="5">
    <source>
        <dbReference type="Proteomes" id="UP000024635"/>
    </source>
</evidence>
<proteinExistence type="predicted"/>